<dbReference type="RefSeq" id="WP_256944395.1">
    <property type="nucleotide sequence ID" value="NZ_JANHNZ010000001.1"/>
</dbReference>
<accession>A0ABT1WLE1</accession>
<reference evidence="9" key="3">
    <citation type="journal article" date="2023" name="Microbiol. Resour. Announc.">
        <title>Draft Genome Sequence of Granulicatella sp. Strain S8, Isolated from a Marine Fish, Seriola quinqueradiata.</title>
        <authorList>
            <person name="Lee M."/>
            <person name="Farooq A."/>
            <person name="Jeong J.B."/>
            <person name="Jung M.Y."/>
        </authorList>
    </citation>
    <scope>NUCLEOTIDE SEQUENCE</scope>
    <source>
        <strain evidence="9">S8</strain>
    </source>
</reference>
<evidence type="ECO:0000256" key="2">
    <source>
        <dbReference type="ARBA" id="ARBA00011963"/>
    </source>
</evidence>
<dbReference type="SUPFAM" id="SSF52540">
    <property type="entry name" value="P-loop containing nucleoside triphosphate hydrolases"/>
    <property type="match status" value="1"/>
</dbReference>
<dbReference type="EMBL" id="JANHNZ010000001">
    <property type="protein sequence ID" value="MCQ9209290.1"/>
    <property type="molecule type" value="Genomic_DNA"/>
</dbReference>
<comment type="catalytic activity">
    <reaction evidence="7">
        <text>UDP-N-acetyl-alpha-D-glucosamine + ATP = UDP-N-acetyl-alpha-D-glucosamine 3'-phosphate + ADP + H(+)</text>
        <dbReference type="Rhea" id="RHEA:32671"/>
        <dbReference type="ChEBI" id="CHEBI:15378"/>
        <dbReference type="ChEBI" id="CHEBI:30616"/>
        <dbReference type="ChEBI" id="CHEBI:57705"/>
        <dbReference type="ChEBI" id="CHEBI:64353"/>
        <dbReference type="ChEBI" id="CHEBI:456216"/>
        <dbReference type="EC" id="2.7.1.176"/>
    </reaction>
</comment>
<evidence type="ECO:0000256" key="4">
    <source>
        <dbReference type="ARBA" id="ARBA00022741"/>
    </source>
</evidence>
<dbReference type="InterPro" id="IPR027417">
    <property type="entry name" value="P-loop_NTPase"/>
</dbReference>
<evidence type="ECO:0000256" key="1">
    <source>
        <dbReference type="ARBA" id="ARBA00009104"/>
    </source>
</evidence>
<keyword evidence="3" id="KW-1277">Toxin-antitoxin system</keyword>
<name>A0ABT1WLE1_9LACT</name>
<evidence type="ECO:0000256" key="6">
    <source>
        <dbReference type="ARBA" id="ARBA00032897"/>
    </source>
</evidence>
<comment type="caution">
    <text evidence="9">The sequence shown here is derived from an EMBL/GenBank/DDBJ whole genome shotgun (WGS) entry which is preliminary data.</text>
</comment>
<dbReference type="EC" id="2.7.1.176" evidence="2"/>
<reference evidence="9" key="1">
    <citation type="submission" date="2022-07" db="EMBL/GenBank/DDBJ databases">
        <authorList>
            <person name="Jung M.-Y."/>
            <person name="Lee M."/>
        </authorList>
    </citation>
    <scope>NUCLEOTIDE SEQUENCE</scope>
    <source>
        <strain evidence="9">S8</strain>
    </source>
</reference>
<dbReference type="Gene3D" id="3.40.50.300">
    <property type="entry name" value="P-loop containing nucleotide triphosphate hydrolases"/>
    <property type="match status" value="1"/>
</dbReference>
<evidence type="ECO:0000259" key="8">
    <source>
        <dbReference type="Pfam" id="PF06414"/>
    </source>
</evidence>
<evidence type="ECO:0000313" key="9">
    <source>
        <dbReference type="EMBL" id="MCQ9209290.1"/>
    </source>
</evidence>
<evidence type="ECO:0000256" key="3">
    <source>
        <dbReference type="ARBA" id="ARBA00022649"/>
    </source>
</evidence>
<feature type="domain" description="Zeta toxin" evidence="8">
    <location>
        <begin position="26"/>
        <end position="86"/>
    </location>
</feature>
<evidence type="ECO:0000256" key="5">
    <source>
        <dbReference type="ARBA" id="ARBA00022840"/>
    </source>
</evidence>
<keyword evidence="10" id="KW-1185">Reference proteome</keyword>
<organism evidence="9 10">
    <name type="scientific">Granulicatella seriolae</name>
    <dbReference type="NCBI Taxonomy" id="2967226"/>
    <lineage>
        <taxon>Bacteria</taxon>
        <taxon>Bacillati</taxon>
        <taxon>Bacillota</taxon>
        <taxon>Bacilli</taxon>
        <taxon>Lactobacillales</taxon>
        <taxon>Carnobacteriaceae</taxon>
        <taxon>Granulicatella</taxon>
    </lineage>
</organism>
<sequence>MEDQSIEFAKENKKQFLERLVEGVTPEEPGKKIAVFMAGSPGAGKTEVAMGLAEIFKNVVIIDADVFHSCFPGYNGHNSDKFQKGFSLIA</sequence>
<reference evidence="9" key="2">
    <citation type="journal article" date="2023" name="Curr. Microbiol.">
        <title>Granulicatella seriolae sp. nov., a Novel Facultative Anaerobe Isolated from Yellowtail Marine Fish.</title>
        <authorList>
            <person name="Lee M."/>
            <person name="Choi Y.J."/>
            <person name="Farooq A."/>
            <person name="Jeong J.B."/>
            <person name="Jung M.Y."/>
        </authorList>
    </citation>
    <scope>NUCLEOTIDE SEQUENCE</scope>
    <source>
        <strain evidence="9">S8</strain>
    </source>
</reference>
<keyword evidence="4" id="KW-0547">Nucleotide-binding</keyword>
<dbReference type="InterPro" id="IPR010488">
    <property type="entry name" value="Zeta_toxin_domain"/>
</dbReference>
<evidence type="ECO:0000256" key="7">
    <source>
        <dbReference type="ARBA" id="ARBA00048178"/>
    </source>
</evidence>
<keyword evidence="5" id="KW-0067">ATP-binding</keyword>
<proteinExistence type="inferred from homology"/>
<gene>
    <name evidence="9" type="ORF">NPA36_01745</name>
</gene>
<dbReference type="Pfam" id="PF06414">
    <property type="entry name" value="Zeta_toxin"/>
    <property type="match status" value="1"/>
</dbReference>
<comment type="similarity">
    <text evidence="1">Belongs to the zeta toxin family.</text>
</comment>
<protein>
    <recommendedName>
        <fullName evidence="6">UDP-N-acetylglucosamine kinase</fullName>
        <ecNumber evidence="2">2.7.1.176</ecNumber>
    </recommendedName>
    <alternativeName>
        <fullName evidence="6">UDP-N-acetylglucosamine kinase</fullName>
    </alternativeName>
</protein>
<evidence type="ECO:0000313" key="10">
    <source>
        <dbReference type="Proteomes" id="UP001059480"/>
    </source>
</evidence>
<dbReference type="Proteomes" id="UP001059480">
    <property type="component" value="Unassembled WGS sequence"/>
</dbReference>